<feature type="compositionally biased region" description="Low complexity" evidence="1">
    <location>
        <begin position="228"/>
        <end position="241"/>
    </location>
</feature>
<gene>
    <name evidence="2" type="ORF">M430DRAFT_42142</name>
</gene>
<evidence type="ECO:0000313" key="2">
    <source>
        <dbReference type="EMBL" id="PSS18469.1"/>
    </source>
</evidence>
<evidence type="ECO:0000313" key="3">
    <source>
        <dbReference type="Proteomes" id="UP000241818"/>
    </source>
</evidence>
<feature type="region of interest" description="Disordered" evidence="1">
    <location>
        <begin position="296"/>
        <end position="335"/>
    </location>
</feature>
<protein>
    <submittedName>
        <fullName evidence="2">Uncharacterized protein</fullName>
    </submittedName>
</protein>
<feature type="region of interest" description="Disordered" evidence="1">
    <location>
        <begin position="178"/>
        <end position="241"/>
    </location>
</feature>
<proteinExistence type="predicted"/>
<accession>A0A2T3B1Q3</accession>
<feature type="compositionally biased region" description="Polar residues" evidence="1">
    <location>
        <begin position="215"/>
        <end position="227"/>
    </location>
</feature>
<name>A0A2T3B1Q3_AMORE</name>
<evidence type="ECO:0000256" key="1">
    <source>
        <dbReference type="SAM" id="MobiDB-lite"/>
    </source>
</evidence>
<dbReference type="InParanoid" id="A0A2T3B1Q3"/>
<feature type="compositionally biased region" description="Polar residues" evidence="1">
    <location>
        <begin position="186"/>
        <end position="201"/>
    </location>
</feature>
<organism evidence="2 3">
    <name type="scientific">Amorphotheca resinae ATCC 22711</name>
    <dbReference type="NCBI Taxonomy" id="857342"/>
    <lineage>
        <taxon>Eukaryota</taxon>
        <taxon>Fungi</taxon>
        <taxon>Dikarya</taxon>
        <taxon>Ascomycota</taxon>
        <taxon>Pezizomycotina</taxon>
        <taxon>Leotiomycetes</taxon>
        <taxon>Helotiales</taxon>
        <taxon>Amorphothecaceae</taxon>
        <taxon>Amorphotheca</taxon>
    </lineage>
</organism>
<dbReference type="GeneID" id="36575609"/>
<reference evidence="2 3" key="1">
    <citation type="journal article" date="2018" name="New Phytol.">
        <title>Comparative genomics and transcriptomics depict ericoid mycorrhizal fungi as versatile saprotrophs and plant mutualists.</title>
        <authorList>
            <person name="Martino E."/>
            <person name="Morin E."/>
            <person name="Grelet G.A."/>
            <person name="Kuo A."/>
            <person name="Kohler A."/>
            <person name="Daghino S."/>
            <person name="Barry K.W."/>
            <person name="Cichocki N."/>
            <person name="Clum A."/>
            <person name="Dockter R.B."/>
            <person name="Hainaut M."/>
            <person name="Kuo R.C."/>
            <person name="LaButti K."/>
            <person name="Lindahl B.D."/>
            <person name="Lindquist E.A."/>
            <person name="Lipzen A."/>
            <person name="Khouja H.R."/>
            <person name="Magnuson J."/>
            <person name="Murat C."/>
            <person name="Ohm R.A."/>
            <person name="Singer S.W."/>
            <person name="Spatafora J.W."/>
            <person name="Wang M."/>
            <person name="Veneault-Fourrey C."/>
            <person name="Henrissat B."/>
            <person name="Grigoriev I.V."/>
            <person name="Martin F.M."/>
            <person name="Perotto S."/>
        </authorList>
    </citation>
    <scope>NUCLEOTIDE SEQUENCE [LARGE SCALE GENOMIC DNA]</scope>
    <source>
        <strain evidence="2 3">ATCC 22711</strain>
    </source>
</reference>
<keyword evidence="3" id="KW-1185">Reference proteome</keyword>
<dbReference type="RefSeq" id="XP_024720821.1">
    <property type="nucleotide sequence ID" value="XM_024867528.1"/>
</dbReference>
<feature type="compositionally biased region" description="Polar residues" evidence="1">
    <location>
        <begin position="296"/>
        <end position="306"/>
    </location>
</feature>
<dbReference type="AlphaFoldDB" id="A0A2T3B1Q3"/>
<feature type="region of interest" description="Disordered" evidence="1">
    <location>
        <begin position="1"/>
        <end position="26"/>
    </location>
</feature>
<feature type="compositionally biased region" description="Basic and acidic residues" evidence="1">
    <location>
        <begin position="318"/>
        <end position="335"/>
    </location>
</feature>
<sequence length="335" mass="36942">MGSWTGQQKVGHTTADDSTQAGPGDYYGPPAAQRLFTCWARVSVGSRDWEVAVQQFSASGEPRHLGPDTLKSITAVADSSLYYQYWSIHIAWISRWMYWMGFAAAGHQCERHESERDKATRLQEPSTSNCPPSRARHCHGRRWNPPQERLKRLPRMNNLARDWPAVIHREDVFPFSLLPPASPSPTGITGNTQPGPYQSNHRGPMPKAHSRLHQQSRFTTLPSRSQEIPSSPRDPYSPDPISAAAHVRTVARLTPSAFSRTASLPRVICSSPVARIHVATLPGPLGLSLAIPSSQCPVSSAQAQQPSPVPAGKTPSETWREGEDRAGRLREDDEG</sequence>
<dbReference type="EMBL" id="KZ679011">
    <property type="protein sequence ID" value="PSS18469.1"/>
    <property type="molecule type" value="Genomic_DNA"/>
</dbReference>
<feature type="compositionally biased region" description="Polar residues" evidence="1">
    <location>
        <begin position="1"/>
        <end position="21"/>
    </location>
</feature>
<dbReference type="Proteomes" id="UP000241818">
    <property type="component" value="Unassembled WGS sequence"/>
</dbReference>
<feature type="region of interest" description="Disordered" evidence="1">
    <location>
        <begin position="114"/>
        <end position="145"/>
    </location>
</feature>